<accession>A0A0F0I317</accession>
<dbReference type="AlphaFoldDB" id="A0A0F0I317"/>
<reference evidence="1 2" key="1">
    <citation type="submission" date="2015-02" db="EMBL/GenBank/DDBJ databases">
        <title>Draft genome sequence of Aspergillus parasiticus SU-1.</title>
        <authorList>
            <person name="Yu J."/>
            <person name="Fedorova N."/>
            <person name="Yin Y."/>
            <person name="Losada L."/>
            <person name="Zafar N."/>
            <person name="Taujale R."/>
            <person name="Ehrlich K.C."/>
            <person name="Bhatnagar D."/>
            <person name="Cleveland T.E."/>
            <person name="Bennett J.W."/>
            <person name="Nierman W.C."/>
        </authorList>
    </citation>
    <scope>NUCLEOTIDE SEQUENCE [LARGE SCALE GENOMIC DNA]</scope>
    <source>
        <strain evidence="2">ATCC 56775 / NRRL 5862 / SRRC 143 / SU-1</strain>
    </source>
</reference>
<protein>
    <submittedName>
        <fullName evidence="1">Uncharacterized protein</fullName>
    </submittedName>
</protein>
<organism evidence="1 2">
    <name type="scientific">Aspergillus parasiticus (strain ATCC 56775 / NRRL 5862 / SRRC 143 / SU-1)</name>
    <dbReference type="NCBI Taxonomy" id="1403190"/>
    <lineage>
        <taxon>Eukaryota</taxon>
        <taxon>Fungi</taxon>
        <taxon>Dikarya</taxon>
        <taxon>Ascomycota</taxon>
        <taxon>Pezizomycotina</taxon>
        <taxon>Eurotiomycetes</taxon>
        <taxon>Eurotiomycetidae</taxon>
        <taxon>Eurotiales</taxon>
        <taxon>Aspergillaceae</taxon>
        <taxon>Aspergillus</taxon>
        <taxon>Aspergillus subgen. Circumdati</taxon>
    </lineage>
</organism>
<gene>
    <name evidence="1" type="ORF">P875_00042786</name>
</gene>
<evidence type="ECO:0000313" key="1">
    <source>
        <dbReference type="EMBL" id="KJK61017.1"/>
    </source>
</evidence>
<dbReference type="OrthoDB" id="3944128at2759"/>
<proteinExistence type="predicted"/>
<evidence type="ECO:0000313" key="2">
    <source>
        <dbReference type="Proteomes" id="UP000033540"/>
    </source>
</evidence>
<sequence>MRLYDRAPLLQYTWRDLLSLLALSYLSARHTLKNTTSHGIVRFPALGFHAFNSILSAYQTPVSIIATACSAPAGESGPMETTPGSSGSLYALLSSSTLGVANEVIVISRATAAISSISQIPSSESLSFPRTSAESTCYTSSQWLVISGTSLFWPSSTDYLYGPTDDPGVDCAAQWIQYDGRSGGLESLGPTATSTLTELIPTSTGACTTSSHLESYYDTHTGPVTTLCDGHARALGPRETVTDYYPGTGECSTFYIPTTITTTLYNVPSASPTCQLDREGCKGVWETYKSRSLAYKSSISVSIPGDTNSPLIPGRCPMTTSERPEQCGSCHFLPDTATLFYWPVTTTGGDLCAQNGTTIPATPTGNGPNTAILGDQTLVSPSAYIFFTSIYAWGNSHRAGQCGKYHENKMISVNPTSITSRRGHRNARYPIRGTAYPFNFAEFLPQTIGNYTQPLIPWSQYWGGSQCDVYNSACTLIRDDYLPFIDMPSEVTQIDTKWENCDRSWYIPAVTLVPIVDGTVSFPSATPTGVGNVEGVHGVEEAVPQGSVSAPTPTPTEGLGW</sequence>
<dbReference type="Proteomes" id="UP000033540">
    <property type="component" value="Unassembled WGS sequence"/>
</dbReference>
<dbReference type="EMBL" id="JZEE01000697">
    <property type="protein sequence ID" value="KJK61017.1"/>
    <property type="molecule type" value="Genomic_DNA"/>
</dbReference>
<comment type="caution">
    <text evidence="1">The sequence shown here is derived from an EMBL/GenBank/DDBJ whole genome shotgun (WGS) entry which is preliminary data.</text>
</comment>
<name>A0A0F0I317_ASPPU</name>